<dbReference type="GO" id="GO:0034976">
    <property type="term" value="P:response to endoplasmic reticulum stress"/>
    <property type="evidence" value="ECO:0007669"/>
    <property type="project" value="InterPro"/>
</dbReference>
<dbReference type="Gene3D" id="2.120.10.80">
    <property type="entry name" value="Kelch-type beta propeller"/>
    <property type="match status" value="2"/>
</dbReference>
<evidence type="ECO:0000313" key="4">
    <source>
        <dbReference type="EMBL" id="CAD6232865.1"/>
    </source>
</evidence>
<dbReference type="Proteomes" id="UP000604825">
    <property type="component" value="Unassembled WGS sequence"/>
</dbReference>
<accession>A0A811NZ61</accession>
<evidence type="ECO:0000256" key="1">
    <source>
        <dbReference type="SAM" id="Coils"/>
    </source>
</evidence>
<proteinExistence type="predicted"/>
<dbReference type="InterPro" id="IPR015915">
    <property type="entry name" value="Kelch-typ_b-propeller"/>
</dbReference>
<dbReference type="PANTHER" id="PTHR46034:SF42">
    <property type="entry name" value="OS01G0165200 PROTEIN"/>
    <property type="match status" value="1"/>
</dbReference>
<dbReference type="InterPro" id="IPR006652">
    <property type="entry name" value="Kelch_1"/>
</dbReference>
<protein>
    <recommendedName>
        <fullName evidence="3">DCD domain-containing protein</fullName>
    </recommendedName>
</protein>
<feature type="region of interest" description="Disordered" evidence="2">
    <location>
        <begin position="208"/>
        <end position="251"/>
    </location>
</feature>
<dbReference type="OrthoDB" id="45365at2759"/>
<dbReference type="AlphaFoldDB" id="A0A811NZ61"/>
<dbReference type="SUPFAM" id="SSF117281">
    <property type="entry name" value="Kelch motif"/>
    <property type="match status" value="1"/>
</dbReference>
<dbReference type="SMART" id="SM00767">
    <property type="entry name" value="DCD"/>
    <property type="match status" value="1"/>
</dbReference>
<feature type="coiled-coil region" evidence="1">
    <location>
        <begin position="266"/>
        <end position="321"/>
    </location>
</feature>
<gene>
    <name evidence="4" type="ORF">NCGR_LOCUS22428</name>
</gene>
<dbReference type="PROSITE" id="PS51222">
    <property type="entry name" value="DCD"/>
    <property type="match status" value="1"/>
</dbReference>
<dbReference type="SMART" id="SM00612">
    <property type="entry name" value="Kelch"/>
    <property type="match status" value="6"/>
</dbReference>
<keyword evidence="5" id="KW-1185">Reference proteome</keyword>
<dbReference type="Pfam" id="PF01344">
    <property type="entry name" value="Kelch_1"/>
    <property type="match status" value="4"/>
</dbReference>
<dbReference type="InterPro" id="IPR044832">
    <property type="entry name" value="NRP-like"/>
</dbReference>
<dbReference type="InterPro" id="IPR013989">
    <property type="entry name" value="Dev_and_cell_death_domain"/>
</dbReference>
<evidence type="ECO:0000313" key="5">
    <source>
        <dbReference type="Proteomes" id="UP000604825"/>
    </source>
</evidence>
<feature type="domain" description="DCD" evidence="3">
    <location>
        <begin position="40"/>
        <end position="173"/>
    </location>
</feature>
<dbReference type="PANTHER" id="PTHR46034">
    <property type="match status" value="1"/>
</dbReference>
<comment type="caution">
    <text evidence="4">The sequence shown here is derived from an EMBL/GenBank/DDBJ whole genome shotgun (WGS) entry which is preliminary data.</text>
</comment>
<dbReference type="EMBL" id="CAJGYO010000005">
    <property type="protein sequence ID" value="CAD6232865.1"/>
    <property type="molecule type" value="Genomic_DNA"/>
</dbReference>
<evidence type="ECO:0000256" key="2">
    <source>
        <dbReference type="SAM" id="MobiDB-lite"/>
    </source>
</evidence>
<evidence type="ECO:0000259" key="3">
    <source>
        <dbReference type="PROSITE" id="PS51222"/>
    </source>
</evidence>
<sequence length="620" mass="68339">MGAGRKTETFYAATPSAQTQNRSNEWYGAFSVAARNLREDELGGVIFGCKHNTMNECLSKQLFGLPSSHFSYVKNVKPGMPLFLFNYSDRKMHGIYEAACAGKLNIDQFAWSDGGRIKTQFPAQVLVSMKTHCFPVPESQFQNGEYASASRISTSHLDDESSNWDDLDDVATKEGTEFVNDDHPHINPQHNEQYGTVAVRQKLQEMSVLRQQEAQSSKDTVDSASNKPMPQEPQFDATLPTDPSDSTSKGDVRIEDLKSLGQSRGNAELLHIVKELSKRNQAMEKKLFESDKEILFLRESMKDTGRRIQELEYHYEKLQSNYNSLVPLLGSPHDNMEGPSIFLIGGYRGSTCLSSLDSFCPKTDRVVPLCSMSSARAYAAVAALKDHLYIFGGGDGSSWYHTVECYSMGSNKWITCPRLKHAKGSLAGTTLNDKIFAIGGGDGSAVFSEVEMFDPALGRWIDSVSMRQKRFAPAAAVLSGTLYVTGGYDGNTYLQSAERYDPREGFWTLLPSMSARRGSHSVAVMRESLFAVGGYDGNSKISTVEIFDPRANSWRIGSSSSIARGYGCAVTMNDNLYLIGGVNDAGETIETAEVYNERQGWSISGCRSIGRRAFACAITV</sequence>
<keyword evidence="1" id="KW-0175">Coiled coil</keyword>
<feature type="compositionally biased region" description="Polar residues" evidence="2">
    <location>
        <begin position="209"/>
        <end position="228"/>
    </location>
</feature>
<organism evidence="4 5">
    <name type="scientific">Miscanthus lutarioriparius</name>
    <dbReference type="NCBI Taxonomy" id="422564"/>
    <lineage>
        <taxon>Eukaryota</taxon>
        <taxon>Viridiplantae</taxon>
        <taxon>Streptophyta</taxon>
        <taxon>Embryophyta</taxon>
        <taxon>Tracheophyta</taxon>
        <taxon>Spermatophyta</taxon>
        <taxon>Magnoliopsida</taxon>
        <taxon>Liliopsida</taxon>
        <taxon>Poales</taxon>
        <taxon>Poaceae</taxon>
        <taxon>PACMAD clade</taxon>
        <taxon>Panicoideae</taxon>
        <taxon>Andropogonodae</taxon>
        <taxon>Andropogoneae</taxon>
        <taxon>Saccharinae</taxon>
        <taxon>Miscanthus</taxon>
    </lineage>
</organism>
<name>A0A811NZ61_9POAL</name>
<reference evidence="4" key="1">
    <citation type="submission" date="2020-10" db="EMBL/GenBank/DDBJ databases">
        <authorList>
            <person name="Han B."/>
            <person name="Lu T."/>
            <person name="Zhao Q."/>
            <person name="Huang X."/>
            <person name="Zhao Y."/>
        </authorList>
    </citation>
    <scope>NUCLEOTIDE SEQUENCE</scope>
</reference>
<dbReference type="Pfam" id="PF10539">
    <property type="entry name" value="Dev_Cell_Death"/>
    <property type="match status" value="1"/>
</dbReference>